<dbReference type="RefSeq" id="XP_028919012.1">
    <property type="nucleotide sequence ID" value="XM_029063179.1"/>
</dbReference>
<evidence type="ECO:0000313" key="5">
    <source>
        <dbReference type="Proteomes" id="UP000002279"/>
    </source>
</evidence>
<dbReference type="FunCoup" id="A0A6I8NFL5">
    <property type="interactions" value="156"/>
</dbReference>
<dbReference type="CTD" id="6242"/>
<dbReference type="GeneID" id="114811205"/>
<dbReference type="SUPFAM" id="SSF50729">
    <property type="entry name" value="PH domain-like"/>
    <property type="match status" value="1"/>
</dbReference>
<evidence type="ECO:0000313" key="4">
    <source>
        <dbReference type="Ensembl" id="ENSOANP00000040018.1"/>
    </source>
</evidence>
<keyword evidence="1" id="KW-0175">Coiled coil</keyword>
<dbReference type="GO" id="GO:0005095">
    <property type="term" value="F:GTPase inhibitor activity"/>
    <property type="evidence" value="ECO:0000318"/>
    <property type="project" value="GO_Central"/>
</dbReference>
<feature type="compositionally biased region" description="Low complexity" evidence="2">
    <location>
        <begin position="484"/>
        <end position="496"/>
    </location>
</feature>
<feature type="domain" description="REM-1" evidence="3">
    <location>
        <begin position="10"/>
        <end position="85"/>
    </location>
</feature>
<reference evidence="4 5" key="1">
    <citation type="journal article" date="2008" name="Nature">
        <title>Genome analysis of the platypus reveals unique signatures of evolution.</title>
        <authorList>
            <person name="Warren W.C."/>
            <person name="Hillier L.W."/>
            <person name="Marshall Graves J.A."/>
            <person name="Birney E."/>
            <person name="Ponting C.P."/>
            <person name="Grutzner F."/>
            <person name="Belov K."/>
            <person name="Miller W."/>
            <person name="Clarke L."/>
            <person name="Chinwalla A.T."/>
            <person name="Yang S.P."/>
            <person name="Heger A."/>
            <person name="Locke D.P."/>
            <person name="Miethke P."/>
            <person name="Waters P.D."/>
            <person name="Veyrunes F."/>
            <person name="Fulton L."/>
            <person name="Fulton B."/>
            <person name="Graves T."/>
            <person name="Wallis J."/>
            <person name="Puente X.S."/>
            <person name="Lopez-Otin C."/>
            <person name="Ordonez G.R."/>
            <person name="Eichler E.E."/>
            <person name="Chen L."/>
            <person name="Cheng Z."/>
            <person name="Deakin J.E."/>
            <person name="Alsop A."/>
            <person name="Thompson K."/>
            <person name="Kirby P."/>
            <person name="Papenfuss A.T."/>
            <person name="Wakefield M.J."/>
            <person name="Olender T."/>
            <person name="Lancet D."/>
            <person name="Huttley G.A."/>
            <person name="Smit A.F."/>
            <person name="Pask A."/>
            <person name="Temple-Smith P."/>
            <person name="Batzer M.A."/>
            <person name="Walker J.A."/>
            <person name="Konkel M.K."/>
            <person name="Harris R.S."/>
            <person name="Whittington C.M."/>
            <person name="Wong E.S."/>
            <person name="Gemmell N.J."/>
            <person name="Buschiazzo E."/>
            <person name="Vargas Jentzsch I.M."/>
            <person name="Merkel A."/>
            <person name="Schmitz J."/>
            <person name="Zemann A."/>
            <person name="Churakov G."/>
            <person name="Kriegs J.O."/>
            <person name="Brosius J."/>
            <person name="Murchison E.P."/>
            <person name="Sachidanandam R."/>
            <person name="Smith C."/>
            <person name="Hannon G.J."/>
            <person name="Tsend-Ayush E."/>
            <person name="McMillan D."/>
            <person name="Attenborough R."/>
            <person name="Rens W."/>
            <person name="Ferguson-Smith M."/>
            <person name="Lefevre C.M."/>
            <person name="Sharp J.A."/>
            <person name="Nicholas K.R."/>
            <person name="Ray D.A."/>
            <person name="Kube M."/>
            <person name="Reinhardt R."/>
            <person name="Pringle T.H."/>
            <person name="Taylor J."/>
            <person name="Jones R.C."/>
            <person name="Nixon B."/>
            <person name="Dacheux J.L."/>
            <person name="Niwa H."/>
            <person name="Sekita Y."/>
            <person name="Huang X."/>
            <person name="Stark A."/>
            <person name="Kheradpour P."/>
            <person name="Kellis M."/>
            <person name="Flicek P."/>
            <person name="Chen Y."/>
            <person name="Webber C."/>
            <person name="Hardison R."/>
            <person name="Nelson J."/>
            <person name="Hallsworth-Pepin K."/>
            <person name="Delehaunty K."/>
            <person name="Markovic C."/>
            <person name="Minx P."/>
            <person name="Feng Y."/>
            <person name="Kremitzki C."/>
            <person name="Mitreva M."/>
            <person name="Glasscock J."/>
            <person name="Wylie T."/>
            <person name="Wohldmann P."/>
            <person name="Thiru P."/>
            <person name="Nhan M.N."/>
            <person name="Pohl C.S."/>
            <person name="Smith S.M."/>
            <person name="Hou S."/>
            <person name="Nefedov M."/>
            <person name="de Jong P.J."/>
            <person name="Renfree M.B."/>
            <person name="Mardis E.R."/>
            <person name="Wilson R.K."/>
        </authorList>
    </citation>
    <scope>NUCLEOTIDE SEQUENCE [LARGE SCALE GENOMIC DNA]</scope>
    <source>
        <strain evidence="4 5">Glennie</strain>
    </source>
</reference>
<gene>
    <name evidence="4" type="primary">RTKN</name>
</gene>
<dbReference type="InterPro" id="IPR051364">
    <property type="entry name" value="Cytokinesis/Rho-signaling"/>
</dbReference>
<dbReference type="GO" id="GO:0000281">
    <property type="term" value="P:mitotic cytokinesis"/>
    <property type="evidence" value="ECO:0000318"/>
    <property type="project" value="GO_Central"/>
</dbReference>
<dbReference type="OMA" id="CMTQPSA"/>
<dbReference type="AlphaFoldDB" id="A0A6I8NFL5"/>
<feature type="compositionally biased region" description="Low complexity" evidence="2">
    <location>
        <begin position="538"/>
        <end position="548"/>
    </location>
</feature>
<dbReference type="Ensembl" id="ENSOANT00000052429.1">
    <property type="protein sequence ID" value="ENSOANP00000040018.1"/>
    <property type="gene ID" value="ENSOANG00000036121.1"/>
</dbReference>
<evidence type="ECO:0000256" key="2">
    <source>
        <dbReference type="SAM" id="MobiDB-lite"/>
    </source>
</evidence>
<name>A0A6I8NFL5_ORNAN</name>
<proteinExistence type="predicted"/>
<dbReference type="Proteomes" id="UP000002279">
    <property type="component" value="Chromosome 4"/>
</dbReference>
<dbReference type="GO" id="GO:0031267">
    <property type="term" value="F:small GTPase binding"/>
    <property type="evidence" value="ECO:0007669"/>
    <property type="project" value="Ensembl"/>
</dbReference>
<dbReference type="GO" id="GO:0000915">
    <property type="term" value="P:actomyosin contractile ring assembly"/>
    <property type="evidence" value="ECO:0000318"/>
    <property type="project" value="GO_Central"/>
</dbReference>
<dbReference type="GO" id="GO:0031106">
    <property type="term" value="P:septin ring organization"/>
    <property type="evidence" value="ECO:0000318"/>
    <property type="project" value="GO_Central"/>
</dbReference>
<dbReference type="GO" id="GO:0005826">
    <property type="term" value="C:actomyosin contractile ring"/>
    <property type="evidence" value="ECO:0000318"/>
    <property type="project" value="GO_Central"/>
</dbReference>
<dbReference type="GO" id="GO:0042981">
    <property type="term" value="P:regulation of apoptotic process"/>
    <property type="evidence" value="ECO:0007669"/>
    <property type="project" value="Ensembl"/>
</dbReference>
<keyword evidence="5" id="KW-1185">Reference proteome</keyword>
<dbReference type="PANTHER" id="PTHR21538:SF19">
    <property type="entry name" value="RHOTEKIN"/>
    <property type="match status" value="1"/>
</dbReference>
<dbReference type="InterPro" id="IPR012966">
    <property type="entry name" value="AHD"/>
</dbReference>
<reference evidence="4" key="2">
    <citation type="submission" date="2025-08" db="UniProtKB">
        <authorList>
            <consortium name="Ensembl"/>
        </authorList>
    </citation>
    <scope>IDENTIFICATION</scope>
    <source>
        <strain evidence="4">Glennie</strain>
    </source>
</reference>
<dbReference type="SMART" id="SM00742">
    <property type="entry name" value="Hr1"/>
    <property type="match status" value="1"/>
</dbReference>
<dbReference type="InParanoid" id="A0A6I8NFL5"/>
<dbReference type="InterPro" id="IPR011072">
    <property type="entry name" value="HR1_rho-bd"/>
</dbReference>
<dbReference type="PROSITE" id="PS51860">
    <property type="entry name" value="REM_1"/>
    <property type="match status" value="1"/>
</dbReference>
<dbReference type="PANTHER" id="PTHR21538">
    <property type="entry name" value="ANILLIN/RHOTEKIN RTKN"/>
    <property type="match status" value="1"/>
</dbReference>
<reference evidence="4" key="3">
    <citation type="submission" date="2025-09" db="UniProtKB">
        <authorList>
            <consortium name="Ensembl"/>
        </authorList>
    </citation>
    <scope>IDENTIFICATION</scope>
    <source>
        <strain evidence="4">Glennie</strain>
    </source>
</reference>
<evidence type="ECO:0000259" key="3">
    <source>
        <dbReference type="PROSITE" id="PS51860"/>
    </source>
</evidence>
<protein>
    <submittedName>
        <fullName evidence="4">Rhotekin</fullName>
    </submittedName>
</protein>
<dbReference type="OrthoDB" id="5817051at2759"/>
<dbReference type="KEGG" id="oaa:114811205"/>
<organism evidence="4 5">
    <name type="scientific">Ornithorhynchus anatinus</name>
    <name type="common">Duckbill platypus</name>
    <dbReference type="NCBI Taxonomy" id="9258"/>
    <lineage>
        <taxon>Eukaryota</taxon>
        <taxon>Metazoa</taxon>
        <taxon>Chordata</taxon>
        <taxon>Craniata</taxon>
        <taxon>Vertebrata</taxon>
        <taxon>Euteleostomi</taxon>
        <taxon>Mammalia</taxon>
        <taxon>Monotremata</taxon>
        <taxon>Ornithorhynchidae</taxon>
        <taxon>Ornithorhynchus</taxon>
    </lineage>
</organism>
<dbReference type="Bgee" id="ENSOANG00000036121">
    <property type="expression patterns" value="Expressed in liver and 7 other cell types or tissues"/>
</dbReference>
<dbReference type="GO" id="GO:0007266">
    <property type="term" value="P:Rho protein signal transduction"/>
    <property type="evidence" value="ECO:0007669"/>
    <property type="project" value="Ensembl"/>
</dbReference>
<dbReference type="Pfam" id="PF08174">
    <property type="entry name" value="Anillin"/>
    <property type="match status" value="1"/>
</dbReference>
<accession>A0A6I8NFL5</accession>
<dbReference type="GeneTree" id="ENSGT00940000158491"/>
<sequence>MQDRLHILEDLNMLYIRQFALSLEDTELQRKLEHEIRMREGACKLLAACSQREQRLEVTKNLLVCNGRILSYMGELQRRKEAQALGRTARRPSDAGAVEERVPCRGRVCVSDLRIPLMWKDTEYFRNKGDPRRWAVFLLLRLGEQIQDTEMVLVDRTLTDISFQTSVLFAEAGPDFELRLELYGASAEEEGALSAAPRRLATRLTSSLGRSSGRRVRAAVDAAGGAGGAGPALLPAPAAGGPRYHLLAQTVLTLAEVQDGFRTHDLTLTSTEESPAWLPLYGSVCCRLAAQPLCMTRPTMSGHVTVQRQGGQRRSRGRMYAVLQGTRLSCYRRPEEAEGGEEPALTIPINKETRIRAGERAGGPGGPARLSISNRCGGGDVTYVLWAGEEEEEEEEEGRAALRPWMEAFWQLFHDMGQWKQCCDQLMSIEAPAPRKPPVPLPKQGSLYHEMAIEPLDDIAAVTDILAQREGPRRADLPAAWLALLDPGGRPPRGSSPAPPGSGPPAWGRPRTLSLDDATRGRPPAPRPRRPPPPRGPPGLRGELGPGPWLQSPV</sequence>
<feature type="region of interest" description="Disordered" evidence="2">
    <location>
        <begin position="484"/>
        <end position="554"/>
    </location>
</feature>
<evidence type="ECO:0000256" key="1">
    <source>
        <dbReference type="PROSITE-ProRule" id="PRU01207"/>
    </source>
</evidence>